<name>A0A7J6PQP1_PEROL</name>
<evidence type="ECO:0000256" key="1">
    <source>
        <dbReference type="ARBA" id="ARBA00022801"/>
    </source>
</evidence>
<evidence type="ECO:0000313" key="4">
    <source>
        <dbReference type="Proteomes" id="UP000574390"/>
    </source>
</evidence>
<dbReference type="InterPro" id="IPR001375">
    <property type="entry name" value="Peptidase_S9_cat"/>
</dbReference>
<comment type="caution">
    <text evidence="3">The sequence shown here is derived from an EMBL/GenBank/DDBJ whole genome shotgun (WGS) entry which is preliminary data.</text>
</comment>
<dbReference type="Gene3D" id="3.40.50.1820">
    <property type="entry name" value="alpha/beta hydrolase"/>
    <property type="match status" value="1"/>
</dbReference>
<dbReference type="EMBL" id="JABANM010035155">
    <property type="protein sequence ID" value="KAF4698474.1"/>
    <property type="molecule type" value="Genomic_DNA"/>
</dbReference>
<dbReference type="Proteomes" id="UP000574390">
    <property type="component" value="Unassembled WGS sequence"/>
</dbReference>
<dbReference type="InterPro" id="IPR029058">
    <property type="entry name" value="AB_hydrolase_fold"/>
</dbReference>
<evidence type="ECO:0000259" key="2">
    <source>
        <dbReference type="Pfam" id="PF00326"/>
    </source>
</evidence>
<protein>
    <submittedName>
        <fullName evidence="3">Diacylglycerol pyrophosphate phosphatase</fullName>
    </submittedName>
</protein>
<proteinExistence type="predicted"/>
<sequence>LDLLLMSISPHVFGGIMWIFLALLWLPPETPLYSHARELGPSQPESATVWLLAPLENRTLVVLREYGSTEGRSYSVYRVALTTTTTSTALDAGEDSLGLIDVKVVVQGGSEKFDMYWVERTFQNGELNIIYFKMYFPRGLWKGNLSSTASPILTVSEVLPGSNDYESVDSTFVPGVGSIAVGLKGGGDTKEDKYSSGIVYTPGMHERKTPLSKLYKYSSETGWEEFLEKDPELPRLAKNVRVARNGRWAVWRIDKTDLWTSADRGELAMVSLTQPEARAREVTHGAGSLGDYEPSPSGSFLAYTANYVNDSKSAPASCTHRLLYVTQVTDVTNAPLDFPVSAPGKLVTDFGWVEGLPNTLWWTIQDAFHSNTFVRTIGSPSGCTLKLAVPCTTWVMAYQADGKSFIYGTETMEKTPSLVAVETVKAEVVGELPLPYDTAADTLVTTELEWDVRWPDHRCRGVLYQRRRPEDDVVVPGPLVVSLHGGPCEGIRPVNKVGIYSRYRDVLEQGYQVLVPATSGTLGFGDSWSRAIIGNVGQRDVDEVASGSQYVLRETHADRVSLVGSSYGAYLALRSAMYHPYIFKSVVARYPWVETRWNGATTGDFTFEDELWAGKSQSTTWPEPAGLKLSDVLVEQGLRLLQVPLLLMHGTDDDICPVSNSKMLFNVLTNQVNVPDAKLEDLNLELVIFPGQRHGFRGRAAWEADARQLDWVRKYMPVQPERAHVPIESGYPFG</sequence>
<gene>
    <name evidence="3" type="primary">DPP4_6</name>
    <name evidence="3" type="ORF">FOZ62_022259</name>
</gene>
<evidence type="ECO:0000313" key="3">
    <source>
        <dbReference type="EMBL" id="KAF4698474.1"/>
    </source>
</evidence>
<dbReference type="GO" id="GO:0006508">
    <property type="term" value="P:proteolysis"/>
    <property type="evidence" value="ECO:0007669"/>
    <property type="project" value="InterPro"/>
</dbReference>
<feature type="non-terminal residue" evidence="3">
    <location>
        <position position="1"/>
    </location>
</feature>
<feature type="domain" description="Peptidase S9 prolyl oligopeptidase catalytic" evidence="2">
    <location>
        <begin position="506"/>
        <end position="716"/>
    </location>
</feature>
<dbReference type="PANTHER" id="PTHR42776">
    <property type="entry name" value="SERINE PEPTIDASE S9 FAMILY MEMBER"/>
    <property type="match status" value="1"/>
</dbReference>
<dbReference type="GO" id="GO:0004252">
    <property type="term" value="F:serine-type endopeptidase activity"/>
    <property type="evidence" value="ECO:0007669"/>
    <property type="project" value="TreeGrafter"/>
</dbReference>
<dbReference type="Pfam" id="PF00326">
    <property type="entry name" value="Peptidase_S9"/>
    <property type="match status" value="1"/>
</dbReference>
<organism evidence="3 4">
    <name type="scientific">Perkinsus olseni</name>
    <name type="common">Perkinsus atlanticus</name>
    <dbReference type="NCBI Taxonomy" id="32597"/>
    <lineage>
        <taxon>Eukaryota</taxon>
        <taxon>Sar</taxon>
        <taxon>Alveolata</taxon>
        <taxon>Perkinsozoa</taxon>
        <taxon>Perkinsea</taxon>
        <taxon>Perkinsida</taxon>
        <taxon>Perkinsidae</taxon>
        <taxon>Perkinsus</taxon>
    </lineage>
</organism>
<reference evidence="3 4" key="1">
    <citation type="submission" date="2020-04" db="EMBL/GenBank/DDBJ databases">
        <title>Perkinsus olseni comparative genomics.</title>
        <authorList>
            <person name="Bogema D.R."/>
        </authorList>
    </citation>
    <scope>NUCLEOTIDE SEQUENCE [LARGE SCALE GENOMIC DNA]</scope>
    <source>
        <strain evidence="3">ATCC PRA-205</strain>
    </source>
</reference>
<dbReference type="AlphaFoldDB" id="A0A7J6PQP1"/>
<accession>A0A7J6PQP1</accession>
<dbReference type="SUPFAM" id="SSF53474">
    <property type="entry name" value="alpha/beta-Hydrolases"/>
    <property type="match status" value="1"/>
</dbReference>
<dbReference type="PANTHER" id="PTHR42776:SF27">
    <property type="entry name" value="DIPEPTIDYL PEPTIDASE FAMILY MEMBER 6"/>
    <property type="match status" value="1"/>
</dbReference>
<keyword evidence="1" id="KW-0378">Hydrolase</keyword>